<proteinExistence type="predicted"/>
<gene>
    <name evidence="2" type="ORF">D0469_13605</name>
</gene>
<keyword evidence="3" id="KW-1185">Reference proteome</keyword>
<comment type="caution">
    <text evidence="2">The sequence shown here is derived from an EMBL/GenBank/DDBJ whole genome shotgun (WGS) entry which is preliminary data.</text>
</comment>
<reference evidence="2 3" key="1">
    <citation type="submission" date="2018-08" db="EMBL/GenBank/DDBJ databases">
        <title>Bacillus chawlae sp. nov., Bacillus glennii sp. nov., and Bacillus saganii sp. nov. Isolated from the Vehicle Assembly Building at Kennedy Space Center where the Viking Spacecraft were Assembled.</title>
        <authorList>
            <person name="Seuylemezian A."/>
            <person name="Vaishampayan P."/>
        </authorList>
    </citation>
    <scope>NUCLEOTIDE SEQUENCE [LARGE SCALE GENOMIC DNA]</scope>
    <source>
        <strain evidence="2 3">V47-23a</strain>
    </source>
</reference>
<dbReference type="GO" id="GO:0016887">
    <property type="term" value="F:ATP hydrolysis activity"/>
    <property type="evidence" value="ECO:0007669"/>
    <property type="project" value="TreeGrafter"/>
</dbReference>
<evidence type="ECO:0000313" key="2">
    <source>
        <dbReference type="EMBL" id="RFU67760.1"/>
    </source>
</evidence>
<evidence type="ECO:0000313" key="3">
    <source>
        <dbReference type="Proteomes" id="UP000264541"/>
    </source>
</evidence>
<dbReference type="OrthoDB" id="2512803at2"/>
<protein>
    <submittedName>
        <fullName evidence="2">Pilus assembly protein CpaE</fullName>
    </submittedName>
</protein>
<dbReference type="Pfam" id="PF13614">
    <property type="entry name" value="AAA_31"/>
    <property type="match status" value="1"/>
</dbReference>
<name>A0A372LLM4_9BACI</name>
<dbReference type="InterPro" id="IPR025669">
    <property type="entry name" value="AAA_dom"/>
</dbReference>
<evidence type="ECO:0000259" key="1">
    <source>
        <dbReference type="Pfam" id="PF13614"/>
    </source>
</evidence>
<dbReference type="RefSeq" id="WP_117327288.1">
    <property type="nucleotide sequence ID" value="NZ_QVTE01000039.1"/>
</dbReference>
<dbReference type="GO" id="GO:0005829">
    <property type="term" value="C:cytosol"/>
    <property type="evidence" value="ECO:0007669"/>
    <property type="project" value="TreeGrafter"/>
</dbReference>
<dbReference type="Proteomes" id="UP000264541">
    <property type="component" value="Unassembled WGS sequence"/>
</dbReference>
<dbReference type="GO" id="GO:0051782">
    <property type="term" value="P:negative regulation of cell division"/>
    <property type="evidence" value="ECO:0007669"/>
    <property type="project" value="TreeGrafter"/>
</dbReference>
<dbReference type="InterPro" id="IPR050625">
    <property type="entry name" value="ParA/MinD_ATPase"/>
</dbReference>
<dbReference type="AlphaFoldDB" id="A0A372LLM4"/>
<dbReference type="GO" id="GO:0009898">
    <property type="term" value="C:cytoplasmic side of plasma membrane"/>
    <property type="evidence" value="ECO:0007669"/>
    <property type="project" value="TreeGrafter"/>
</dbReference>
<feature type="domain" description="AAA" evidence="1">
    <location>
        <begin position="140"/>
        <end position="296"/>
    </location>
</feature>
<dbReference type="EMBL" id="QVTE01000039">
    <property type="protein sequence ID" value="RFU67760.1"/>
    <property type="molecule type" value="Genomic_DNA"/>
</dbReference>
<dbReference type="SUPFAM" id="SSF52540">
    <property type="entry name" value="P-loop containing nucleoside triphosphate hydrolases"/>
    <property type="match status" value="1"/>
</dbReference>
<dbReference type="InterPro" id="IPR027417">
    <property type="entry name" value="P-loop_NTPase"/>
</dbReference>
<sequence>MEPDLKVLLISDDEVIHNQILNAVSASYPVQLIHTQEAVREVNRDVQDIVIYVQPQTDIAMESIQYIKSVGPSTLVIYIAKETDFTQLRNISKAGAAEFFVYPEEHSLFVSRFPAIVKNYEAQKMKKADAPASFRSGRGKIFSLFSGNGGSGKSNLATALAQTIKIESAAEVILIDLNLQFGGIETLLSIQSNRSIADLTPVIDELNESHIRNVSQKLDSSKLEVLISPCDAETAETISEEFIAKLLRTCRRSFDFVIVDLPSYMNSHVVTALEESDQIYYVLNPDTPSLKVLKQFEELSVRLGIELPSRTSIILNKIGRENEVQEKDLKNVLRFPIAAAVRLDHKGLQPFLNKGEPVRKTAKERRLIPFAKDVRKWGLSVLK</sequence>
<dbReference type="Gene3D" id="3.40.50.300">
    <property type="entry name" value="P-loop containing nucleotide triphosphate hydrolases"/>
    <property type="match status" value="1"/>
</dbReference>
<dbReference type="PANTHER" id="PTHR43384">
    <property type="entry name" value="SEPTUM SITE-DETERMINING PROTEIN MIND HOMOLOG, CHLOROPLASTIC-RELATED"/>
    <property type="match status" value="1"/>
</dbReference>
<organism evidence="2 3">
    <name type="scientific">Peribacillus saganii</name>
    <dbReference type="NCBI Taxonomy" id="2303992"/>
    <lineage>
        <taxon>Bacteria</taxon>
        <taxon>Bacillati</taxon>
        <taxon>Bacillota</taxon>
        <taxon>Bacilli</taxon>
        <taxon>Bacillales</taxon>
        <taxon>Bacillaceae</taxon>
        <taxon>Peribacillus</taxon>
    </lineage>
</organism>
<accession>A0A372LLM4</accession>
<dbReference type="PANTHER" id="PTHR43384:SF13">
    <property type="entry name" value="SLR0110 PROTEIN"/>
    <property type="match status" value="1"/>
</dbReference>
<dbReference type="GO" id="GO:0005524">
    <property type="term" value="F:ATP binding"/>
    <property type="evidence" value="ECO:0007669"/>
    <property type="project" value="TreeGrafter"/>
</dbReference>